<accession>A0ACC2EJL6</accession>
<organism evidence="1 2">
    <name type="scientific">Diphasiastrum complanatum</name>
    <name type="common">Issler's clubmoss</name>
    <name type="synonym">Lycopodium complanatum</name>
    <dbReference type="NCBI Taxonomy" id="34168"/>
    <lineage>
        <taxon>Eukaryota</taxon>
        <taxon>Viridiplantae</taxon>
        <taxon>Streptophyta</taxon>
        <taxon>Embryophyta</taxon>
        <taxon>Tracheophyta</taxon>
        <taxon>Lycopodiopsida</taxon>
        <taxon>Lycopodiales</taxon>
        <taxon>Lycopodiaceae</taxon>
        <taxon>Lycopodioideae</taxon>
        <taxon>Diphasiastrum</taxon>
    </lineage>
</organism>
<comment type="caution">
    <text evidence="1">The sequence shown here is derived from an EMBL/GenBank/DDBJ whole genome shotgun (WGS) entry which is preliminary data.</text>
</comment>
<protein>
    <submittedName>
        <fullName evidence="1">Uncharacterized protein</fullName>
    </submittedName>
</protein>
<proteinExistence type="predicted"/>
<keyword evidence="2" id="KW-1185">Reference proteome</keyword>
<reference evidence="2" key="1">
    <citation type="journal article" date="2024" name="Proc. Natl. Acad. Sci. U.S.A.">
        <title>Extraordinary preservation of gene collinearity over three hundred million years revealed in homosporous lycophytes.</title>
        <authorList>
            <person name="Li C."/>
            <person name="Wickell D."/>
            <person name="Kuo L.Y."/>
            <person name="Chen X."/>
            <person name="Nie B."/>
            <person name="Liao X."/>
            <person name="Peng D."/>
            <person name="Ji J."/>
            <person name="Jenkins J."/>
            <person name="Williams M."/>
            <person name="Shu S."/>
            <person name="Plott C."/>
            <person name="Barry K."/>
            <person name="Rajasekar S."/>
            <person name="Grimwood J."/>
            <person name="Han X."/>
            <person name="Sun S."/>
            <person name="Hou Z."/>
            <person name="He W."/>
            <person name="Dai G."/>
            <person name="Sun C."/>
            <person name="Schmutz J."/>
            <person name="Leebens-Mack J.H."/>
            <person name="Li F.W."/>
            <person name="Wang L."/>
        </authorList>
    </citation>
    <scope>NUCLEOTIDE SEQUENCE [LARGE SCALE GENOMIC DNA]</scope>
    <source>
        <strain evidence="2">cv. PW_Plant_1</strain>
    </source>
</reference>
<dbReference type="EMBL" id="CM055093">
    <property type="protein sequence ID" value="KAJ7566658.1"/>
    <property type="molecule type" value="Genomic_DNA"/>
</dbReference>
<evidence type="ECO:0000313" key="2">
    <source>
        <dbReference type="Proteomes" id="UP001162992"/>
    </source>
</evidence>
<sequence length="434" mass="45814">MDCSKRLLFLLLTGFIGVLIVNSAQAQVSSSPCEEVISLFESCFGEKDNYPVSGYAAWVDSSRFVETDSSLPAVKLFEPVSDSPAPASQPPLLSASSDAAEKVSRYRESARRLLLSRKPSHPLSAAAVQAPSPSVVQPPFLGQSAPTRSSVSAPSPSAKKHSQHLKSAHHHDSSVNSRIRAPAPSTKKHSHHIKSGRHSSVSSGPAGLTGAVTPSPSISPPSPFTTNLTPPSIISPTSPFTTDITPPAIISPTSPFTTDITPPAVISPPSPFTTDITSPRVFASSHSHQENTIPLPIAGHSFLETSSPFLFPDLTSTRGVLSESSLGTIIPRHTMDASAEDALTPSSSHLSSAPSSSPERPAISSSTGSPPQSQDNPRLSACASLIRIPLQEMCQCVSRDRQDFNRQPRFLPFYDLEGAAAFYGVADVCTRIGG</sequence>
<name>A0ACC2EJL6_DIPCM</name>
<dbReference type="Proteomes" id="UP001162992">
    <property type="component" value="Chromosome 2"/>
</dbReference>
<evidence type="ECO:0000313" key="1">
    <source>
        <dbReference type="EMBL" id="KAJ7566658.1"/>
    </source>
</evidence>
<gene>
    <name evidence="1" type="ORF">O6H91_02G113300</name>
</gene>